<dbReference type="Pfam" id="PF07093">
    <property type="entry name" value="SGT1"/>
    <property type="match status" value="1"/>
</dbReference>
<dbReference type="EMBL" id="JAZDUA010000078">
    <property type="protein sequence ID" value="KAK7869195.1"/>
    <property type="molecule type" value="Genomic_DNA"/>
</dbReference>
<proteinExistence type="predicted"/>
<dbReference type="AlphaFoldDB" id="A0AAN9VW54"/>
<feature type="compositionally biased region" description="Basic and acidic residues" evidence="1">
    <location>
        <begin position="579"/>
        <end position="591"/>
    </location>
</feature>
<name>A0AAN9VW54_9ORTH</name>
<dbReference type="InterPro" id="IPR010770">
    <property type="entry name" value="Ecd"/>
</dbReference>
<feature type="region of interest" description="Disordered" evidence="1">
    <location>
        <begin position="573"/>
        <end position="600"/>
    </location>
</feature>
<feature type="compositionally biased region" description="Basic and acidic residues" evidence="1">
    <location>
        <begin position="476"/>
        <end position="485"/>
    </location>
</feature>
<organism evidence="2 3">
    <name type="scientific">Gryllus longicercus</name>
    <dbReference type="NCBI Taxonomy" id="2509291"/>
    <lineage>
        <taxon>Eukaryota</taxon>
        <taxon>Metazoa</taxon>
        <taxon>Ecdysozoa</taxon>
        <taxon>Arthropoda</taxon>
        <taxon>Hexapoda</taxon>
        <taxon>Insecta</taxon>
        <taxon>Pterygota</taxon>
        <taxon>Neoptera</taxon>
        <taxon>Polyneoptera</taxon>
        <taxon>Orthoptera</taxon>
        <taxon>Ensifera</taxon>
        <taxon>Gryllidea</taxon>
        <taxon>Grylloidea</taxon>
        <taxon>Gryllidae</taxon>
        <taxon>Gryllinae</taxon>
        <taxon>Gryllus</taxon>
    </lineage>
</organism>
<protein>
    <submittedName>
        <fullName evidence="2">Uncharacterized protein</fullName>
    </submittedName>
</protein>
<comment type="caution">
    <text evidence="2">The sequence shown here is derived from an EMBL/GenBank/DDBJ whole genome shotgun (WGS) entry which is preliminary data.</text>
</comment>
<feature type="region of interest" description="Disordered" evidence="1">
    <location>
        <begin position="459"/>
        <end position="498"/>
    </location>
</feature>
<dbReference type="PANTHER" id="PTHR13060">
    <property type="entry name" value="SGT1 PROTEIN HSGT1 SUPPRESSOR OF GCR2"/>
    <property type="match status" value="1"/>
</dbReference>
<reference evidence="2 3" key="1">
    <citation type="submission" date="2024-03" db="EMBL/GenBank/DDBJ databases">
        <title>The genome assembly and annotation of the cricket Gryllus longicercus Weissman &amp; Gray.</title>
        <authorList>
            <person name="Szrajer S."/>
            <person name="Gray D."/>
            <person name="Ylla G."/>
        </authorList>
    </citation>
    <scope>NUCLEOTIDE SEQUENCE [LARGE SCALE GENOMIC DNA]</scope>
    <source>
        <strain evidence="2">DAG 2021-001</strain>
        <tissue evidence="2">Whole body minus gut</tissue>
    </source>
</reference>
<dbReference type="GO" id="GO:0005634">
    <property type="term" value="C:nucleus"/>
    <property type="evidence" value="ECO:0007669"/>
    <property type="project" value="TreeGrafter"/>
</dbReference>
<evidence type="ECO:0000313" key="3">
    <source>
        <dbReference type="Proteomes" id="UP001378592"/>
    </source>
</evidence>
<dbReference type="PANTHER" id="PTHR13060:SF0">
    <property type="entry name" value="PROTEIN ECDYSONELESS HOMOLOG"/>
    <property type="match status" value="1"/>
</dbReference>
<keyword evidence="3" id="KW-1185">Reference proteome</keyword>
<dbReference type="Proteomes" id="UP001378592">
    <property type="component" value="Unassembled WGS sequence"/>
</dbReference>
<gene>
    <name evidence="2" type="ORF">R5R35_001138</name>
</gene>
<accession>A0AAN9VW54</accession>
<evidence type="ECO:0000256" key="1">
    <source>
        <dbReference type="SAM" id="MobiDB-lite"/>
    </source>
</evidence>
<evidence type="ECO:0000313" key="2">
    <source>
        <dbReference type="EMBL" id="KAK7869195.1"/>
    </source>
</evidence>
<sequence length="654" mass="74300">MAGAVETGRDEDCIEYYLFFKEFMNVVVNPEVEDALQSKCCDVQALIAPHVHQYIWHHDAFNVVTKSSTEDTKDGQFPPHLYGRTHFGDNIEDEWFIVFLLLELTKQIESLVIRVVDIDGEFLLIEAADFLPRWAVPERCDRRVYLYRGEVHLIPFEESETEPQTPSVPEAVSLVLSSPTSTRTDAGIQQAIQSRVKGYPAKIEDLLHQTHAYVPVGVAALLNAKPNLVAPAVMAFCNREPLDAKVCRAMRFFPPENRVMRNVLFTKCLYAMILHHSYNPDKRSGWNLPAQSNPDYKSHSLGMKLACGFEILVAKQGKGMRSTPDEEEVDLSGNPRWLHYLQSLKKYGYFQDLLEGSRDYNVLLEKAKRYFTSHYASDVELSYSTEILHLLQSTEYSMEDFKKEESNLAPPSDELWLELNPEELDKMLEERYGSKRISLGDNASSNITGHLSKFLSHVSELEGAEHPTPPPRKAKRNAEKSKAMEVSEESQDTGNKINFDPESFSCAVQNILDFVVPEDNWDLESDASSMSSYEHELDMDLDQLKRGKRKMKTSESELKQYMDQMDRELASTTIGQSFEKSEKEDKMKGETDDSFDDAENFKPVNIDMNAMKNILASYKAQMGGAGPSTNLLGPMGVRLEEEQLINQAEFGETQ</sequence>